<sequence>MAQGNQHQDEAELSELCKALWKADKNRLVPGHDYRVDLQGRAGYVSLGKGNATDYARHPLFTFVDENHLHEKPTYHAFIALLDNYESATGIREIVTPEEKDENSRFLDAVLHTEVMELAHPFLVKKNLASADLSQFKWQLYKIWFELYGRGTGNDSSGFEHVFVGETRRRKEVIGFHNWIQFYLQEKRGNVDYMGHHARRWKNQPDEEDHLLTLQFSWKEAVKPKGSSFIGTSPEFEMALYTVAFLLGTERSSKYRIQVDEYRFDLVCHRSGSRIGSTYPILLDSNLPV</sequence>
<dbReference type="GO" id="GO:0016787">
    <property type="term" value="F:hydrolase activity"/>
    <property type="evidence" value="ECO:0007669"/>
    <property type="project" value="UniProtKB-KW"/>
</dbReference>
<dbReference type="PROSITE" id="PS51959">
    <property type="entry name" value="ENDOU"/>
    <property type="match status" value="1"/>
</dbReference>
<dbReference type="CDD" id="cd21159">
    <property type="entry name" value="XendoU"/>
    <property type="match status" value="1"/>
</dbReference>
<keyword evidence="10" id="KW-0456">Lyase</keyword>
<dbReference type="InterPro" id="IPR037227">
    <property type="entry name" value="EndoU-like"/>
</dbReference>
<evidence type="ECO:0000313" key="14">
    <source>
        <dbReference type="Proteomes" id="UP000694388"/>
    </source>
</evidence>
<evidence type="ECO:0000256" key="2">
    <source>
        <dbReference type="ARBA" id="ARBA00010168"/>
    </source>
</evidence>
<evidence type="ECO:0000256" key="3">
    <source>
        <dbReference type="ARBA" id="ARBA00011245"/>
    </source>
</evidence>
<feature type="domain" description="EndoU" evidence="12">
    <location>
        <begin position="9"/>
        <end position="284"/>
    </location>
</feature>
<dbReference type="GO" id="GO:0004521">
    <property type="term" value="F:RNA endonuclease activity"/>
    <property type="evidence" value="ECO:0007669"/>
    <property type="project" value="UniProtKB-UniRule"/>
</dbReference>
<keyword evidence="5 11" id="KW-0479">Metal-binding</keyword>
<evidence type="ECO:0000256" key="9">
    <source>
        <dbReference type="ARBA" id="ARBA00023211"/>
    </source>
</evidence>
<dbReference type="PANTHER" id="PTHR12439:SF32">
    <property type="entry name" value="URIDYLATE-SPECIFIC ENDORIBONUCLEASE B"/>
    <property type="match status" value="1"/>
</dbReference>
<dbReference type="PANTHER" id="PTHR12439">
    <property type="entry name" value="PLACENTAL PROTEIN 11-RELATED"/>
    <property type="match status" value="1"/>
</dbReference>
<keyword evidence="9 11" id="KW-0464">Manganese</keyword>
<comment type="similarity">
    <text evidence="2 11">Belongs to the ENDOU family.</text>
</comment>
<reference evidence="13" key="1">
    <citation type="submission" date="2025-08" db="UniProtKB">
        <authorList>
            <consortium name="Ensembl"/>
        </authorList>
    </citation>
    <scope>IDENTIFICATION</scope>
</reference>
<dbReference type="Pfam" id="PF09412">
    <property type="entry name" value="XendoU"/>
    <property type="match status" value="1"/>
</dbReference>
<dbReference type="InterPro" id="IPR039787">
    <property type="entry name" value="ENDOU"/>
</dbReference>
<dbReference type="GO" id="GO:0016829">
    <property type="term" value="F:lyase activity"/>
    <property type="evidence" value="ECO:0007669"/>
    <property type="project" value="UniProtKB-KW"/>
</dbReference>
<evidence type="ECO:0000256" key="6">
    <source>
        <dbReference type="ARBA" id="ARBA00022759"/>
    </source>
</evidence>
<reference evidence="13" key="2">
    <citation type="submission" date="2025-09" db="UniProtKB">
        <authorList>
            <consortium name="Ensembl"/>
        </authorList>
    </citation>
    <scope>IDENTIFICATION</scope>
</reference>
<evidence type="ECO:0000256" key="11">
    <source>
        <dbReference type="RuleBase" id="RU367085"/>
    </source>
</evidence>
<dbReference type="Ensembl" id="ENSEBUT00000020828.1">
    <property type="protein sequence ID" value="ENSEBUP00000020252.1"/>
    <property type="gene ID" value="ENSEBUG00000012566.1"/>
</dbReference>
<keyword evidence="8 11" id="KW-0694">RNA-binding</keyword>
<proteinExistence type="inferred from homology"/>
<evidence type="ECO:0000256" key="5">
    <source>
        <dbReference type="ARBA" id="ARBA00022723"/>
    </source>
</evidence>
<comment type="catalytic activity">
    <reaction evidence="11">
        <text>ribonucleotidyl-uridine-RNA = a 5'-end dephospho-uridine-RNA + a 3'-end 2',3'-cyclophospho-ribonucleotide-RNA</text>
        <dbReference type="Rhea" id="RHEA:67792"/>
        <dbReference type="Rhea" id="RHEA-COMP:10464"/>
        <dbReference type="Rhea" id="RHEA-COMP:17354"/>
        <dbReference type="Rhea" id="RHEA-COMP:17356"/>
        <dbReference type="ChEBI" id="CHEBI:83064"/>
        <dbReference type="ChEBI" id="CHEBI:173117"/>
        <dbReference type="ChEBI" id="CHEBI:173224"/>
    </reaction>
</comment>
<evidence type="ECO:0000256" key="4">
    <source>
        <dbReference type="ARBA" id="ARBA00022722"/>
    </source>
</evidence>
<dbReference type="GO" id="GO:0046872">
    <property type="term" value="F:metal ion binding"/>
    <property type="evidence" value="ECO:0007669"/>
    <property type="project" value="UniProtKB-UniRule"/>
</dbReference>
<evidence type="ECO:0000256" key="8">
    <source>
        <dbReference type="ARBA" id="ARBA00022884"/>
    </source>
</evidence>
<evidence type="ECO:0000256" key="1">
    <source>
        <dbReference type="ARBA" id="ARBA00001936"/>
    </source>
</evidence>
<dbReference type="SUPFAM" id="SSF142877">
    <property type="entry name" value="EndoU-like"/>
    <property type="match status" value="1"/>
</dbReference>
<evidence type="ECO:0000256" key="7">
    <source>
        <dbReference type="ARBA" id="ARBA00022801"/>
    </source>
</evidence>
<keyword evidence="14" id="KW-1185">Reference proteome</keyword>
<evidence type="ECO:0000256" key="10">
    <source>
        <dbReference type="ARBA" id="ARBA00023239"/>
    </source>
</evidence>
<comment type="subunit">
    <text evidence="3 11">Monomer.</text>
</comment>
<accession>A0A8C4QVD0</accession>
<dbReference type="Proteomes" id="UP000694388">
    <property type="component" value="Unplaced"/>
</dbReference>
<keyword evidence="6 11" id="KW-0255">Endonuclease</keyword>
<dbReference type="InterPro" id="IPR018998">
    <property type="entry name" value="EndoU_C"/>
</dbReference>
<comment type="cofactor">
    <cofactor evidence="1 11">
        <name>Mn(2+)</name>
        <dbReference type="ChEBI" id="CHEBI:29035"/>
    </cofactor>
</comment>
<dbReference type="GeneTree" id="ENSGT00530000063825"/>
<dbReference type="OMA" id="ERNDGGW"/>
<organism evidence="13 14">
    <name type="scientific">Eptatretus burgeri</name>
    <name type="common">Inshore hagfish</name>
    <dbReference type="NCBI Taxonomy" id="7764"/>
    <lineage>
        <taxon>Eukaryota</taxon>
        <taxon>Metazoa</taxon>
        <taxon>Chordata</taxon>
        <taxon>Craniata</taxon>
        <taxon>Vertebrata</taxon>
        <taxon>Cyclostomata</taxon>
        <taxon>Myxini</taxon>
        <taxon>Myxiniformes</taxon>
        <taxon>Myxinidae</taxon>
        <taxon>Eptatretinae</taxon>
        <taxon>Eptatretus</taxon>
    </lineage>
</organism>
<protein>
    <recommendedName>
        <fullName evidence="11">Uridylate-specific endoribonuclease</fullName>
        <ecNumber evidence="11">4.6.1.-</ecNumber>
    </recommendedName>
</protein>
<keyword evidence="4 11" id="KW-0540">Nuclease</keyword>
<dbReference type="GO" id="GO:0003723">
    <property type="term" value="F:RNA binding"/>
    <property type="evidence" value="ECO:0007669"/>
    <property type="project" value="UniProtKB-UniRule"/>
</dbReference>
<dbReference type="EC" id="4.6.1.-" evidence="11"/>
<keyword evidence="7 11" id="KW-0378">Hydrolase</keyword>
<evidence type="ECO:0000313" key="13">
    <source>
        <dbReference type="Ensembl" id="ENSEBUP00000020252.1"/>
    </source>
</evidence>
<name>A0A8C4QVD0_EPTBU</name>
<evidence type="ECO:0000259" key="12">
    <source>
        <dbReference type="PROSITE" id="PS51959"/>
    </source>
</evidence>
<dbReference type="AlphaFoldDB" id="A0A8C4QVD0"/>